<name>A0A974WGR3_9BACT</name>
<dbReference type="KEGG" id="fuv:JR347_03825"/>
<dbReference type="InterPro" id="IPR006115">
    <property type="entry name" value="6PGDH_NADP-bd"/>
</dbReference>
<dbReference type="Gene3D" id="3.40.50.720">
    <property type="entry name" value="NAD(P)-binding Rossmann-like Domain"/>
    <property type="match status" value="1"/>
</dbReference>
<dbReference type="InterPro" id="IPR051783">
    <property type="entry name" value="NAD(P)-dependent_oxidoreduct"/>
</dbReference>
<protein>
    <submittedName>
        <fullName evidence="2">NAD(P)-binding domain-containing protein</fullName>
    </submittedName>
</protein>
<dbReference type="Proteomes" id="UP000662783">
    <property type="component" value="Chromosome"/>
</dbReference>
<organism evidence="2 3">
    <name type="scientific">Fulvivirga lutea</name>
    <dbReference type="NCBI Taxonomy" id="2810512"/>
    <lineage>
        <taxon>Bacteria</taxon>
        <taxon>Pseudomonadati</taxon>
        <taxon>Bacteroidota</taxon>
        <taxon>Cytophagia</taxon>
        <taxon>Cytophagales</taxon>
        <taxon>Fulvivirgaceae</taxon>
        <taxon>Fulvivirga</taxon>
    </lineage>
</organism>
<dbReference type="RefSeq" id="WP_205722726.1">
    <property type="nucleotide sequence ID" value="NZ_CP070608.1"/>
</dbReference>
<dbReference type="InterPro" id="IPR036291">
    <property type="entry name" value="NAD(P)-bd_dom_sf"/>
</dbReference>
<dbReference type="EMBL" id="CP070608">
    <property type="protein sequence ID" value="QSE98218.1"/>
    <property type="molecule type" value="Genomic_DNA"/>
</dbReference>
<dbReference type="GO" id="GO:0004029">
    <property type="term" value="F:aldehyde dehydrogenase (NAD+) activity"/>
    <property type="evidence" value="ECO:0007669"/>
    <property type="project" value="TreeGrafter"/>
</dbReference>
<dbReference type="SUPFAM" id="SSF51735">
    <property type="entry name" value="NAD(P)-binding Rossmann-fold domains"/>
    <property type="match status" value="1"/>
</dbReference>
<dbReference type="AlphaFoldDB" id="A0A974WGR3"/>
<gene>
    <name evidence="2" type="ORF">JR347_03825</name>
</gene>
<accession>A0A974WGR3</accession>
<evidence type="ECO:0000259" key="1">
    <source>
        <dbReference type="Pfam" id="PF03446"/>
    </source>
</evidence>
<reference evidence="2" key="1">
    <citation type="submission" date="2021-02" db="EMBL/GenBank/DDBJ databases">
        <title>Fulvivirga sp. S481 isolated from sea water.</title>
        <authorList>
            <person name="Bae S.S."/>
            <person name="Baek K."/>
        </authorList>
    </citation>
    <scope>NUCLEOTIDE SEQUENCE</scope>
    <source>
        <strain evidence="2">S481</strain>
    </source>
</reference>
<dbReference type="Pfam" id="PF03446">
    <property type="entry name" value="NAD_binding_2"/>
    <property type="match status" value="1"/>
</dbReference>
<proteinExistence type="predicted"/>
<evidence type="ECO:0000313" key="3">
    <source>
        <dbReference type="Proteomes" id="UP000662783"/>
    </source>
</evidence>
<dbReference type="GO" id="GO:0005737">
    <property type="term" value="C:cytoplasm"/>
    <property type="evidence" value="ECO:0007669"/>
    <property type="project" value="TreeGrafter"/>
</dbReference>
<dbReference type="GO" id="GO:0050661">
    <property type="term" value="F:NADP binding"/>
    <property type="evidence" value="ECO:0007669"/>
    <property type="project" value="InterPro"/>
</dbReference>
<evidence type="ECO:0000313" key="2">
    <source>
        <dbReference type="EMBL" id="QSE98218.1"/>
    </source>
</evidence>
<dbReference type="PANTHER" id="PTHR48079:SF6">
    <property type="entry name" value="NAD(P)-BINDING DOMAIN-CONTAINING PROTEIN-RELATED"/>
    <property type="match status" value="1"/>
</dbReference>
<dbReference type="PANTHER" id="PTHR48079">
    <property type="entry name" value="PROTEIN YEEZ"/>
    <property type="match status" value="1"/>
</dbReference>
<feature type="domain" description="6-phosphogluconate dehydrogenase NADP-binding" evidence="1">
    <location>
        <begin position="7"/>
        <end position="116"/>
    </location>
</feature>
<keyword evidence="3" id="KW-1185">Reference proteome</keyword>
<sequence>MTYQRKKISVIGLGWLGKALAKQFIIDGDTVSGTVSSQEKCDKMIDEGLNCFVYQLGETLNQNLVDCDVLIYTIPPRGEDYLQLLENFVRQLSDKQQVIFVSSTSVYPDLNRVVNEDDAVDQPSPHTGISILKAEEIFPKQGISATILRFSGLFGPGRNPGKFLAGKENIKGANTPVNLIHLDDCIGLIKAIVKNEIVGAAINGCADNHPTKKEFYTLAAKKAGLKPPQFSDEESDYKIVDNTKSKELLNYRYKHSDVLLALDSI</sequence>